<keyword evidence="1" id="KW-0472">Membrane</keyword>
<reference evidence="3" key="1">
    <citation type="submission" date="2024-06" db="EMBL/GenBank/DDBJ databases">
        <title>Multi-omics analyses provide insights into the biosynthesis of the anticancer antibiotic pleurotin in Hohenbuehelia grisea.</title>
        <authorList>
            <person name="Weaver J.A."/>
            <person name="Alberti F."/>
        </authorList>
    </citation>
    <scope>NUCLEOTIDE SEQUENCE [LARGE SCALE GENOMIC DNA]</scope>
    <source>
        <strain evidence="3">T-177</strain>
    </source>
</reference>
<keyword evidence="3" id="KW-1185">Reference proteome</keyword>
<evidence type="ECO:0000256" key="1">
    <source>
        <dbReference type="SAM" id="Phobius"/>
    </source>
</evidence>
<name>A0ABR3JNQ5_9AGAR</name>
<evidence type="ECO:0000313" key="3">
    <source>
        <dbReference type="Proteomes" id="UP001556367"/>
    </source>
</evidence>
<protein>
    <submittedName>
        <fullName evidence="2">Uncharacterized protein</fullName>
    </submittedName>
</protein>
<gene>
    <name evidence="2" type="ORF">HGRIS_001246</name>
</gene>
<keyword evidence="1" id="KW-0812">Transmembrane</keyword>
<dbReference type="EMBL" id="JASNQZ010000005">
    <property type="protein sequence ID" value="KAL0957449.1"/>
    <property type="molecule type" value="Genomic_DNA"/>
</dbReference>
<organism evidence="2 3">
    <name type="scientific">Hohenbuehelia grisea</name>
    <dbReference type="NCBI Taxonomy" id="104357"/>
    <lineage>
        <taxon>Eukaryota</taxon>
        <taxon>Fungi</taxon>
        <taxon>Dikarya</taxon>
        <taxon>Basidiomycota</taxon>
        <taxon>Agaricomycotina</taxon>
        <taxon>Agaricomycetes</taxon>
        <taxon>Agaricomycetidae</taxon>
        <taxon>Agaricales</taxon>
        <taxon>Pleurotineae</taxon>
        <taxon>Pleurotaceae</taxon>
        <taxon>Hohenbuehelia</taxon>
    </lineage>
</organism>
<accession>A0ABR3JNQ5</accession>
<feature type="transmembrane region" description="Helical" evidence="1">
    <location>
        <begin position="73"/>
        <end position="93"/>
    </location>
</feature>
<sequence length="106" mass="12133">MGLWDEGRRSRYNTSYIAVSFPSTLSLNISLPMAPAHTGVHITTVRVVIGQFINRKHIYSLSRCDFFAHWHGHFQFCLGLSSFFLNSIILFLLSMSSMRRLSVSSY</sequence>
<keyword evidence="1" id="KW-1133">Transmembrane helix</keyword>
<comment type="caution">
    <text evidence="2">The sequence shown here is derived from an EMBL/GenBank/DDBJ whole genome shotgun (WGS) entry which is preliminary data.</text>
</comment>
<evidence type="ECO:0000313" key="2">
    <source>
        <dbReference type="EMBL" id="KAL0957449.1"/>
    </source>
</evidence>
<dbReference type="Proteomes" id="UP001556367">
    <property type="component" value="Unassembled WGS sequence"/>
</dbReference>
<proteinExistence type="predicted"/>